<dbReference type="InterPro" id="IPR000415">
    <property type="entry name" value="Nitroreductase-like"/>
</dbReference>
<dbReference type="Gene3D" id="3.40.109.10">
    <property type="entry name" value="NADH Oxidase"/>
    <property type="match status" value="1"/>
</dbReference>
<dbReference type="OrthoDB" id="3435919at2"/>
<proteinExistence type="predicted"/>
<organism evidence="1 2">
    <name type="scientific">Streptomonospora litoralis</name>
    <dbReference type="NCBI Taxonomy" id="2498135"/>
    <lineage>
        <taxon>Bacteria</taxon>
        <taxon>Bacillati</taxon>
        <taxon>Actinomycetota</taxon>
        <taxon>Actinomycetes</taxon>
        <taxon>Streptosporangiales</taxon>
        <taxon>Nocardiopsidaceae</taxon>
        <taxon>Streptomonospora</taxon>
    </lineage>
</organism>
<dbReference type="GO" id="GO:0016491">
    <property type="term" value="F:oxidoreductase activity"/>
    <property type="evidence" value="ECO:0007669"/>
    <property type="project" value="InterPro"/>
</dbReference>
<name>A0A4P6PY67_9ACTN</name>
<reference evidence="1 2" key="1">
    <citation type="submission" date="2019-02" db="EMBL/GenBank/DDBJ databases">
        <authorList>
            <person name="Khodamoradi S."/>
            <person name="Hahnke R.L."/>
            <person name="Kaempfer P."/>
            <person name="Schumann P."/>
            <person name="Rohde M."/>
            <person name="Steinert M."/>
            <person name="Luzhetskyy A."/>
            <person name="Wink J."/>
            <person name="Ruckert C."/>
        </authorList>
    </citation>
    <scope>NUCLEOTIDE SEQUENCE [LARGE SCALE GENOMIC DNA]</scope>
    <source>
        <strain evidence="1 2">M2</strain>
    </source>
</reference>
<keyword evidence="2" id="KW-1185">Reference proteome</keyword>
<protein>
    <recommendedName>
        <fullName evidence="3">TpaF</fullName>
    </recommendedName>
</protein>
<dbReference type="Proteomes" id="UP000292235">
    <property type="component" value="Chromosome"/>
</dbReference>
<dbReference type="KEGG" id="strr:EKD16_06275"/>
<accession>A0A4P6PY67</accession>
<gene>
    <name evidence="1" type="ORF">EKD16_06275</name>
</gene>
<sequence>MRSDSSVMQPLLDTFASRVRTSDGLAEARSPAPFADAVPVAVEEQEAAPGLPRDLRDTLQARRSSLQYGDRPVRTDLVLGLLQRALSRDSGDWELDDGTGPLEAFVFALRSEQKPAGIYRVTARESSFIAAASAVGDPERLGVQREFADAGGIVSVCADLDRADSWGGSHGYRLCVVRASMALYDFHLRCQSNGLVGTMFGGFIGSAVRNLIQSDGVTRHPLLAATYAHPVSRPQRDGSE</sequence>
<dbReference type="AlphaFoldDB" id="A0A4P6PY67"/>
<evidence type="ECO:0000313" key="2">
    <source>
        <dbReference type="Proteomes" id="UP000292235"/>
    </source>
</evidence>
<evidence type="ECO:0000313" key="1">
    <source>
        <dbReference type="EMBL" id="QBI53053.1"/>
    </source>
</evidence>
<dbReference type="RefSeq" id="WP_131097490.1">
    <property type="nucleotide sequence ID" value="NZ_CP036455.1"/>
</dbReference>
<dbReference type="SUPFAM" id="SSF55469">
    <property type="entry name" value="FMN-dependent nitroreductase-like"/>
    <property type="match status" value="1"/>
</dbReference>
<evidence type="ECO:0008006" key="3">
    <source>
        <dbReference type="Google" id="ProtNLM"/>
    </source>
</evidence>
<dbReference type="EMBL" id="CP036455">
    <property type="protein sequence ID" value="QBI53053.1"/>
    <property type="molecule type" value="Genomic_DNA"/>
</dbReference>